<dbReference type="OrthoDB" id="2418184at2759"/>
<dbReference type="Proteomes" id="UP000807716">
    <property type="component" value="Unassembled WGS sequence"/>
</dbReference>
<gene>
    <name evidence="1" type="ORF">DFQ27_009885</name>
</gene>
<reference evidence="1" key="1">
    <citation type="journal article" date="2020" name="Fungal Divers.">
        <title>Resolving the Mortierellaceae phylogeny through synthesis of multi-gene phylogenetics and phylogenomics.</title>
        <authorList>
            <person name="Vandepol N."/>
            <person name="Liber J."/>
            <person name="Desiro A."/>
            <person name="Na H."/>
            <person name="Kennedy M."/>
            <person name="Barry K."/>
            <person name="Grigoriev I.V."/>
            <person name="Miller A.N."/>
            <person name="O'Donnell K."/>
            <person name="Stajich J.E."/>
            <person name="Bonito G."/>
        </authorList>
    </citation>
    <scope>NUCLEOTIDE SEQUENCE</scope>
    <source>
        <strain evidence="1">BC1065</strain>
    </source>
</reference>
<dbReference type="EMBL" id="JAAAJB010000968">
    <property type="protein sequence ID" value="KAG0249645.1"/>
    <property type="molecule type" value="Genomic_DNA"/>
</dbReference>
<evidence type="ECO:0000313" key="1">
    <source>
        <dbReference type="EMBL" id="KAG0249645.1"/>
    </source>
</evidence>
<protein>
    <submittedName>
        <fullName evidence="1">Uncharacterized protein</fullName>
    </submittedName>
</protein>
<name>A0A9P6PNJ2_9FUNG</name>
<organism evidence="1 2">
    <name type="scientific">Actinomortierella ambigua</name>
    <dbReference type="NCBI Taxonomy" id="1343610"/>
    <lineage>
        <taxon>Eukaryota</taxon>
        <taxon>Fungi</taxon>
        <taxon>Fungi incertae sedis</taxon>
        <taxon>Mucoromycota</taxon>
        <taxon>Mortierellomycotina</taxon>
        <taxon>Mortierellomycetes</taxon>
        <taxon>Mortierellales</taxon>
        <taxon>Mortierellaceae</taxon>
        <taxon>Actinomortierella</taxon>
    </lineage>
</organism>
<keyword evidence="2" id="KW-1185">Reference proteome</keyword>
<comment type="caution">
    <text evidence="1">The sequence shown here is derived from an EMBL/GenBank/DDBJ whole genome shotgun (WGS) entry which is preliminary data.</text>
</comment>
<dbReference type="AlphaFoldDB" id="A0A9P6PNJ2"/>
<sequence length="162" mass="18885">MTRLNIDILTLVIDNVDDPGTLFSLLTVSKQVFRYVCRTLYRDPGYFVRKMRCEKRAVYRFVRVPLAFTPTADDNMKALQQTFDVEQATAPPMLDYLSFIRVVRWDDMMLTCLRQAFEVNRKRPHCRQIVYYAHLTDTLIMAISGHQLVNITEIEIESTAIG</sequence>
<accession>A0A9P6PNJ2</accession>
<evidence type="ECO:0000313" key="2">
    <source>
        <dbReference type="Proteomes" id="UP000807716"/>
    </source>
</evidence>
<proteinExistence type="predicted"/>
<feature type="non-terminal residue" evidence="1">
    <location>
        <position position="162"/>
    </location>
</feature>